<evidence type="ECO:0000313" key="4">
    <source>
        <dbReference type="Proteomes" id="UP000236305"/>
    </source>
</evidence>
<feature type="compositionally biased region" description="Polar residues" evidence="1">
    <location>
        <begin position="213"/>
        <end position="225"/>
    </location>
</feature>
<feature type="compositionally biased region" description="Polar residues" evidence="1">
    <location>
        <begin position="266"/>
        <end position="278"/>
    </location>
</feature>
<protein>
    <submittedName>
        <fullName evidence="3">Uncharacterized protein</fullName>
    </submittedName>
</protein>
<name>A0A444S0K8_VERDA</name>
<comment type="caution">
    <text evidence="3">The sequence shown here is derived from an EMBL/GenBank/DDBJ whole genome shotgun (WGS) entry which is preliminary data.</text>
</comment>
<feature type="region of interest" description="Disordered" evidence="1">
    <location>
        <begin position="119"/>
        <end position="310"/>
    </location>
</feature>
<sequence length="310" mass="33751">MDTQFTDDEKRFILSEMIKQSRLDVDILVNLIKGFKEFEPDWLKMPLPHGRTVNQCLEAADAMFQTTVERPNLKRKSMGELQEVPFKRRVLPASLEHSTQPSTLTPAAQLPAQSLLNQSSLSGSAQHVNIRPRPPRTGPPAPGEMQLVPAAKRRGRPSRADKAKSLRPVLPQLAPRTEPPPLAPHVPGSSTSSMSGVAVYPHDHAQSPAASRKSFSASPGPQTSPKLGRKRGRPSNADKVNKATGEAEGVLESHNRTPRLAPRETGVTSSHGTQQASRRQPDSPPISGPSPSRERVLAPMQPLQQEGLAR</sequence>
<reference evidence="3 5" key="2">
    <citation type="submission" date="2018-12" db="EMBL/GenBank/DDBJ databases">
        <title>Genome of Verticillium dahliae isolate Getta Getta.</title>
        <authorList>
            <person name="Gardiner D.M."/>
        </authorList>
    </citation>
    <scope>NUCLEOTIDE SEQUENCE [LARGE SCALE GENOMIC DNA]</scope>
    <source>
        <strain evidence="3 5">Getta Getta</strain>
    </source>
</reference>
<evidence type="ECO:0000313" key="2">
    <source>
        <dbReference type="EMBL" id="PNH32253.1"/>
    </source>
</evidence>
<organism evidence="3 5">
    <name type="scientific">Verticillium dahliae</name>
    <name type="common">Verticillium wilt</name>
    <dbReference type="NCBI Taxonomy" id="27337"/>
    <lineage>
        <taxon>Eukaryota</taxon>
        <taxon>Fungi</taxon>
        <taxon>Dikarya</taxon>
        <taxon>Ascomycota</taxon>
        <taxon>Pezizomycotina</taxon>
        <taxon>Sordariomycetes</taxon>
        <taxon>Hypocreomycetidae</taxon>
        <taxon>Glomerellales</taxon>
        <taxon>Plectosphaerellaceae</taxon>
        <taxon>Verticillium</taxon>
    </lineage>
</organism>
<reference evidence="2 4" key="1">
    <citation type="submission" date="2017-12" db="EMBL/GenBank/DDBJ databases">
        <title>Comparative genomics yields insights into virulence evolution of Verticillium dahliae.</title>
        <authorList>
            <person name="Fan R."/>
            <person name="Armitage A.D."/>
            <person name="Cascant-Lopez E."/>
            <person name="Sobczyk M."/>
            <person name="Cockerton H.M."/>
            <person name="Harrison R.J."/>
        </authorList>
    </citation>
    <scope>NUCLEOTIDE SEQUENCE [LARGE SCALE GENOMIC DNA]</scope>
    <source>
        <strain evidence="2 4">12008</strain>
    </source>
</reference>
<accession>A0A444S0K8</accession>
<dbReference type="EMBL" id="MPSH01000013">
    <property type="protein sequence ID" value="PNH32253.1"/>
    <property type="molecule type" value="Genomic_DNA"/>
</dbReference>
<evidence type="ECO:0000313" key="3">
    <source>
        <dbReference type="EMBL" id="RXG46874.1"/>
    </source>
</evidence>
<evidence type="ECO:0000256" key="1">
    <source>
        <dbReference type="SAM" id="MobiDB-lite"/>
    </source>
</evidence>
<dbReference type="Proteomes" id="UP000288725">
    <property type="component" value="Chromosome 8"/>
</dbReference>
<dbReference type="EMBL" id="RSDZ01000043">
    <property type="protein sequence ID" value="RXG46874.1"/>
    <property type="molecule type" value="Genomic_DNA"/>
</dbReference>
<dbReference type="Proteomes" id="UP000236305">
    <property type="component" value="Unassembled WGS sequence"/>
</dbReference>
<gene>
    <name evidence="2" type="ORF">BJF96_g4524</name>
    <name evidence="3" type="ORF">VDGE_06400</name>
</gene>
<dbReference type="AlphaFoldDB" id="A0A444S0K8"/>
<evidence type="ECO:0000313" key="5">
    <source>
        <dbReference type="Proteomes" id="UP000288725"/>
    </source>
</evidence>
<proteinExistence type="predicted"/>